<dbReference type="Pfam" id="PF01042">
    <property type="entry name" value="Ribonuc_L-PSP"/>
    <property type="match status" value="1"/>
</dbReference>
<dbReference type="STRING" id="512399.A8709_16460"/>
<dbReference type="PROSITE" id="PS01094">
    <property type="entry name" value="UPF0076"/>
    <property type="match status" value="1"/>
</dbReference>
<evidence type="ECO:0000256" key="2">
    <source>
        <dbReference type="SAM" id="SignalP"/>
    </source>
</evidence>
<name>A0A1C1A512_9BACL</name>
<dbReference type="RefSeq" id="WP_065852563.1">
    <property type="nucleotide sequence ID" value="NZ_LYPC01000014.1"/>
</dbReference>
<dbReference type="InterPro" id="IPR006175">
    <property type="entry name" value="YjgF/YER057c/UK114"/>
</dbReference>
<gene>
    <name evidence="3" type="ORF">A8709_16460</name>
</gene>
<reference evidence="4" key="1">
    <citation type="submission" date="2016-05" db="EMBL/GenBank/DDBJ databases">
        <title>Paenibacillus oryzae. sp. nov., isolated from the rice root.</title>
        <authorList>
            <person name="Zhang J."/>
            <person name="Zhang X."/>
        </authorList>
    </citation>
    <scope>NUCLEOTIDE SEQUENCE [LARGE SCALE GENOMIC DNA]</scope>
    <source>
        <strain evidence="4">KCTC13222</strain>
    </source>
</reference>
<accession>A0A1C1A512</accession>
<protein>
    <submittedName>
        <fullName evidence="3">Uncharacterized protein</fullName>
    </submittedName>
</protein>
<organism evidence="3 4">
    <name type="scientific">Paenibacillus pectinilyticus</name>
    <dbReference type="NCBI Taxonomy" id="512399"/>
    <lineage>
        <taxon>Bacteria</taxon>
        <taxon>Bacillati</taxon>
        <taxon>Bacillota</taxon>
        <taxon>Bacilli</taxon>
        <taxon>Bacillales</taxon>
        <taxon>Paenibacillaceae</taxon>
        <taxon>Paenibacillus</taxon>
    </lineage>
</organism>
<dbReference type="AlphaFoldDB" id="A0A1C1A512"/>
<keyword evidence="2" id="KW-0732">Signal</keyword>
<comment type="caution">
    <text evidence="3">The sequence shown here is derived from an EMBL/GenBank/DDBJ whole genome shotgun (WGS) entry which is preliminary data.</text>
</comment>
<dbReference type="InterPro" id="IPR035959">
    <property type="entry name" value="RutC-like_sf"/>
</dbReference>
<dbReference type="PANTHER" id="PTHR11803">
    <property type="entry name" value="2-IMINOBUTANOATE/2-IMINOPROPANOATE DEAMINASE RIDA"/>
    <property type="match status" value="1"/>
</dbReference>
<feature type="signal peptide" evidence="2">
    <location>
        <begin position="1"/>
        <end position="29"/>
    </location>
</feature>
<dbReference type="Proteomes" id="UP000093309">
    <property type="component" value="Unassembled WGS sequence"/>
</dbReference>
<dbReference type="GO" id="GO:0005829">
    <property type="term" value="C:cytosol"/>
    <property type="evidence" value="ECO:0007669"/>
    <property type="project" value="TreeGrafter"/>
</dbReference>
<dbReference type="EMBL" id="LYPC01000014">
    <property type="protein sequence ID" value="OCT15653.1"/>
    <property type="molecule type" value="Genomic_DNA"/>
</dbReference>
<evidence type="ECO:0000313" key="4">
    <source>
        <dbReference type="Proteomes" id="UP000093309"/>
    </source>
</evidence>
<proteinExistence type="inferred from homology"/>
<feature type="chain" id="PRO_5008649913" evidence="2">
    <location>
        <begin position="30"/>
        <end position="189"/>
    </location>
</feature>
<dbReference type="Gene3D" id="3.30.1330.40">
    <property type="entry name" value="RutC-like"/>
    <property type="match status" value="1"/>
</dbReference>
<evidence type="ECO:0000313" key="3">
    <source>
        <dbReference type="EMBL" id="OCT15653.1"/>
    </source>
</evidence>
<sequence>MNVTNITRKWKTIVAVTVGSCLICVSAYAAGAEKSNKYPAEPINEVEFYGNPASSIATGVSIPAGSSTLFTSGTVPPVLNKDGKTIYEKYGDTKAQGVGILKEIEKQLNDKGLTLADVAYLRVYVAADAAKEGKFDYQGWFDAYAQFFGTEANPVKPARSTVGVAGLVSSDWLIEIEAVAVYPKHHNQD</sequence>
<dbReference type="InterPro" id="IPR019897">
    <property type="entry name" value="RidA_CS"/>
</dbReference>
<evidence type="ECO:0000256" key="1">
    <source>
        <dbReference type="ARBA" id="ARBA00010552"/>
    </source>
</evidence>
<dbReference type="GO" id="GO:0019239">
    <property type="term" value="F:deaminase activity"/>
    <property type="evidence" value="ECO:0007669"/>
    <property type="project" value="TreeGrafter"/>
</dbReference>
<comment type="similarity">
    <text evidence="1">Belongs to the RutC family.</text>
</comment>
<dbReference type="CDD" id="cd06151">
    <property type="entry name" value="YjgF_YER057c_UK114_like_3"/>
    <property type="match status" value="1"/>
</dbReference>
<keyword evidence="4" id="KW-1185">Reference proteome</keyword>
<dbReference type="PANTHER" id="PTHR11803:SF59">
    <property type="entry name" value="ENDORIBONUCLEASE"/>
    <property type="match status" value="1"/>
</dbReference>
<dbReference type="SUPFAM" id="SSF55298">
    <property type="entry name" value="YjgF-like"/>
    <property type="match status" value="1"/>
</dbReference>